<reference evidence="2" key="1">
    <citation type="submission" date="2013-09" db="EMBL/GenBank/DDBJ databases">
        <title>Corchorus olitorius genome sequencing.</title>
        <authorList>
            <person name="Alam M."/>
            <person name="Haque M.S."/>
            <person name="Islam M.S."/>
            <person name="Emdad E.M."/>
            <person name="Islam M.M."/>
            <person name="Ahmed B."/>
            <person name="Halim A."/>
            <person name="Hossen Q.M.M."/>
            <person name="Hossain M.Z."/>
            <person name="Ahmed R."/>
            <person name="Khan M.M."/>
            <person name="Islam R."/>
            <person name="Rashid M.M."/>
            <person name="Khan S.A."/>
            <person name="Rahman M.S."/>
            <person name="Alam M."/>
            <person name="Yahiya A.S."/>
            <person name="Khan M.S."/>
            <person name="Azam M.S."/>
            <person name="Haque T."/>
            <person name="Lashkar M.Z.H."/>
            <person name="Akhand A.I."/>
            <person name="Morshed G."/>
            <person name="Roy S."/>
            <person name="Uddin K.S."/>
            <person name="Rabeya T."/>
            <person name="Hossain A.S."/>
            <person name="Chowdhury A."/>
            <person name="Snigdha A.R."/>
            <person name="Mortoza M.S."/>
            <person name="Matin S.A."/>
            <person name="Hoque S.M.E."/>
            <person name="Islam M.K."/>
            <person name="Roy D.K."/>
            <person name="Haider R."/>
            <person name="Moosa M.M."/>
            <person name="Elias S.M."/>
            <person name="Hasan A.M."/>
            <person name="Jahan S."/>
            <person name="Shafiuddin M."/>
            <person name="Mahmood N."/>
            <person name="Shommy N.S."/>
        </authorList>
    </citation>
    <scope>NUCLEOTIDE SEQUENCE [LARGE SCALE GENOMIC DNA]</scope>
    <source>
        <strain evidence="2">cv. O-4</strain>
    </source>
</reference>
<gene>
    <name evidence="1" type="ORF">COLO4_13220</name>
</gene>
<accession>A0A1R3JXL3</accession>
<organism evidence="1 2">
    <name type="scientific">Corchorus olitorius</name>
    <dbReference type="NCBI Taxonomy" id="93759"/>
    <lineage>
        <taxon>Eukaryota</taxon>
        <taxon>Viridiplantae</taxon>
        <taxon>Streptophyta</taxon>
        <taxon>Embryophyta</taxon>
        <taxon>Tracheophyta</taxon>
        <taxon>Spermatophyta</taxon>
        <taxon>Magnoliopsida</taxon>
        <taxon>eudicotyledons</taxon>
        <taxon>Gunneridae</taxon>
        <taxon>Pentapetalae</taxon>
        <taxon>rosids</taxon>
        <taxon>malvids</taxon>
        <taxon>Malvales</taxon>
        <taxon>Malvaceae</taxon>
        <taxon>Grewioideae</taxon>
        <taxon>Apeibeae</taxon>
        <taxon>Corchorus</taxon>
    </lineage>
</organism>
<sequence>MGLSGMVSGSGVGRSRAFRNHVDSLLLRGRAAARAGAYAASSCEMMSGKGISHGARKQGVGNVDGNLLEVVSSPPRIAAQQALGSKLLVDSRAALQKWCGK</sequence>
<proteinExistence type="predicted"/>
<dbReference type="EMBL" id="AWUE01015112">
    <property type="protein sequence ID" value="OMO99541.1"/>
    <property type="molecule type" value="Genomic_DNA"/>
</dbReference>
<name>A0A1R3JXL3_9ROSI</name>
<comment type="caution">
    <text evidence="1">The sequence shown here is derived from an EMBL/GenBank/DDBJ whole genome shotgun (WGS) entry which is preliminary data.</text>
</comment>
<evidence type="ECO:0000313" key="1">
    <source>
        <dbReference type="EMBL" id="OMO99541.1"/>
    </source>
</evidence>
<evidence type="ECO:0000313" key="2">
    <source>
        <dbReference type="Proteomes" id="UP000187203"/>
    </source>
</evidence>
<keyword evidence="2" id="KW-1185">Reference proteome</keyword>
<dbReference type="AlphaFoldDB" id="A0A1R3JXL3"/>
<dbReference type="Proteomes" id="UP000187203">
    <property type="component" value="Unassembled WGS sequence"/>
</dbReference>
<protein>
    <submittedName>
        <fullName evidence="1">Uncharacterized protein</fullName>
    </submittedName>
</protein>